<feature type="region of interest" description="Disordered" evidence="4">
    <location>
        <begin position="346"/>
        <end position="468"/>
    </location>
</feature>
<gene>
    <name evidence="5" type="ORF">HaLaN_05420</name>
</gene>
<keyword evidence="3" id="KW-0539">Nucleus</keyword>
<sequence length="642" mass="67581">MKQRLVHENRQRAALVKQLEQLRQLKSTLLSSVTGQERILKDLQVQLRQVETTAKPLHSVLSPTASLRSSMGKSAELLPTPLYVLYAQLVAAGEALHLGCSTSLEGSVADAESFARTALAEQLDEARVGVQGGAVAQESAARQEAVKVLPGDLYRAHPLRVELKVYATSGVAPPSARPPAALVTVVFEYLPALGVVTAHCPSPEASPLLASLFPGDDGSGLAIEPLAQLQGGTFRFSPSHPSRPYRWCQHLAGLDFVPTLPGLAVHLSSSQAEAVLAGLSNYRSQQRVPTLVQRLREAKQGEQALTAAYSAMLKSPLPSSTAMYTCMPASMVVLWEEVDSNVQLSSAQQDQARTDQVTLKQAGGPAIGDSTAGQGAGSGRVSQGGGSMEVGKQQAGQQEEQQEEQTGEAAEEPDPGELSQHEVGSVPGQGDEDMEMAGQAPAPDPSSLVASRSSQSKKHRGTSRSSQHDMHLMLLEQLPPATAAATAAAVAKGSSSALKAAAALPVGPALGDVWVNSRSWIQQQANVDALRVAAAHPLDTFLHQLTHLRLALDRVSSQWQSDLAAAAGMAAAMPGIPARPATGGRPQEPAVGTSVDEAWAGLAVKARRQQQHHMQLSRQLARDLSAALLHYDAPGQANLALT</sequence>
<evidence type="ECO:0008006" key="7">
    <source>
        <dbReference type="Google" id="ProtNLM"/>
    </source>
</evidence>
<dbReference type="PANTHER" id="PTHR13375">
    <property type="entry name" value="FMS INTERACTING PROTEIN"/>
    <property type="match status" value="1"/>
</dbReference>
<feature type="compositionally biased region" description="Polar residues" evidence="4">
    <location>
        <begin position="346"/>
        <end position="359"/>
    </location>
</feature>
<dbReference type="GO" id="GO:0006406">
    <property type="term" value="P:mRNA export from nucleus"/>
    <property type="evidence" value="ECO:0007669"/>
    <property type="project" value="TreeGrafter"/>
</dbReference>
<dbReference type="Pfam" id="PF09766">
    <property type="entry name" value="FmiP_Thoc5"/>
    <property type="match status" value="1"/>
</dbReference>
<dbReference type="InterPro" id="IPR019163">
    <property type="entry name" value="THO_Thoc5"/>
</dbReference>
<evidence type="ECO:0000256" key="3">
    <source>
        <dbReference type="ARBA" id="ARBA00023242"/>
    </source>
</evidence>
<proteinExistence type="inferred from homology"/>
<keyword evidence="6" id="KW-1185">Reference proteome</keyword>
<evidence type="ECO:0000256" key="4">
    <source>
        <dbReference type="SAM" id="MobiDB-lite"/>
    </source>
</evidence>
<organism evidence="5 6">
    <name type="scientific">Haematococcus lacustris</name>
    <name type="common">Green alga</name>
    <name type="synonym">Haematococcus pluvialis</name>
    <dbReference type="NCBI Taxonomy" id="44745"/>
    <lineage>
        <taxon>Eukaryota</taxon>
        <taxon>Viridiplantae</taxon>
        <taxon>Chlorophyta</taxon>
        <taxon>core chlorophytes</taxon>
        <taxon>Chlorophyceae</taxon>
        <taxon>CS clade</taxon>
        <taxon>Chlamydomonadales</taxon>
        <taxon>Haematococcaceae</taxon>
        <taxon>Haematococcus</taxon>
    </lineage>
</organism>
<dbReference type="GO" id="GO:0000445">
    <property type="term" value="C:THO complex part of transcription export complex"/>
    <property type="evidence" value="ECO:0007669"/>
    <property type="project" value="TreeGrafter"/>
</dbReference>
<accession>A0A699YLF7</accession>
<comment type="caution">
    <text evidence="5">The sequence shown here is derived from an EMBL/GenBank/DDBJ whole genome shotgun (WGS) entry which is preliminary data.</text>
</comment>
<feature type="compositionally biased region" description="Acidic residues" evidence="4">
    <location>
        <begin position="400"/>
        <end position="415"/>
    </location>
</feature>
<dbReference type="Proteomes" id="UP000485058">
    <property type="component" value="Unassembled WGS sequence"/>
</dbReference>
<comment type="similarity">
    <text evidence="2">Belongs to the THOC5 family.</text>
</comment>
<protein>
    <recommendedName>
        <fullName evidence="7">THO complex subunit 5</fullName>
    </recommendedName>
</protein>
<evidence type="ECO:0000313" key="5">
    <source>
        <dbReference type="EMBL" id="GFH10155.1"/>
    </source>
</evidence>
<name>A0A699YLF7_HAELA</name>
<evidence type="ECO:0000256" key="1">
    <source>
        <dbReference type="ARBA" id="ARBA00004123"/>
    </source>
</evidence>
<comment type="subcellular location">
    <subcellularLocation>
        <location evidence="1">Nucleus</location>
    </subcellularLocation>
</comment>
<evidence type="ECO:0000313" key="6">
    <source>
        <dbReference type="Proteomes" id="UP000485058"/>
    </source>
</evidence>
<dbReference type="EMBL" id="BLLF01000291">
    <property type="protein sequence ID" value="GFH10155.1"/>
    <property type="molecule type" value="Genomic_DNA"/>
</dbReference>
<reference evidence="5 6" key="1">
    <citation type="submission" date="2020-02" db="EMBL/GenBank/DDBJ databases">
        <title>Draft genome sequence of Haematococcus lacustris strain NIES-144.</title>
        <authorList>
            <person name="Morimoto D."/>
            <person name="Nakagawa S."/>
            <person name="Yoshida T."/>
            <person name="Sawayama S."/>
        </authorList>
    </citation>
    <scope>NUCLEOTIDE SEQUENCE [LARGE SCALE GENOMIC DNA]</scope>
    <source>
        <strain evidence="5 6">NIES-144</strain>
    </source>
</reference>
<dbReference type="GO" id="GO:0003729">
    <property type="term" value="F:mRNA binding"/>
    <property type="evidence" value="ECO:0007669"/>
    <property type="project" value="TreeGrafter"/>
</dbReference>
<evidence type="ECO:0000256" key="2">
    <source>
        <dbReference type="ARBA" id="ARBA00008044"/>
    </source>
</evidence>
<dbReference type="AlphaFoldDB" id="A0A699YLF7"/>
<dbReference type="PANTHER" id="PTHR13375:SF3">
    <property type="entry name" value="THO COMPLEX SUBUNIT 5 HOMOLOG"/>
    <property type="match status" value="1"/>
</dbReference>
<feature type="compositionally biased region" description="Gly residues" evidence="4">
    <location>
        <begin position="374"/>
        <end position="388"/>
    </location>
</feature>